<dbReference type="PANTHER" id="PTHR33473:SF19">
    <property type="entry name" value="ATP-DEPENDENT CLP PROTEASE ADAPTER PROTEIN CLPS"/>
    <property type="match status" value="1"/>
</dbReference>
<dbReference type="GO" id="GO:0008233">
    <property type="term" value="F:peptidase activity"/>
    <property type="evidence" value="ECO:0007669"/>
    <property type="project" value="UniProtKB-KW"/>
</dbReference>
<keyword evidence="5" id="KW-1185">Reference proteome</keyword>
<reference evidence="5" key="1">
    <citation type="journal article" date="2024" name="Int. J. Syst. Evol. Microbiol.">
        <title>Methylomarinovum tepidoasis sp. nov., a moderately thermophilic methanotroph of the family Methylothermaceae isolated from a deep-sea hydrothermal field.</title>
        <authorList>
            <person name="Hirayama H."/>
            <person name="Takaki Y."/>
            <person name="Abe M."/>
            <person name="Miyazaki M."/>
            <person name="Uematsu K."/>
            <person name="Matsui Y."/>
            <person name="Takai K."/>
        </authorList>
    </citation>
    <scope>NUCLEOTIDE SEQUENCE [LARGE SCALE GENOMIC DNA]</scope>
    <source>
        <strain evidence="5">IN45</strain>
    </source>
</reference>
<dbReference type="Gene3D" id="3.30.1390.10">
    <property type="match status" value="1"/>
</dbReference>
<dbReference type="FunFam" id="3.30.1390.10:FF:000002">
    <property type="entry name" value="ATP-dependent Clp protease adapter protein ClpS"/>
    <property type="match status" value="1"/>
</dbReference>
<dbReference type="EMBL" id="AP024718">
    <property type="protein sequence ID" value="BCX88296.1"/>
    <property type="molecule type" value="Genomic_DNA"/>
</dbReference>
<dbReference type="SUPFAM" id="SSF54736">
    <property type="entry name" value="ClpS-like"/>
    <property type="match status" value="1"/>
</dbReference>
<organism evidence="4 5">
    <name type="scientific">Methylomarinovum tepidoasis</name>
    <dbReference type="NCBI Taxonomy" id="2840183"/>
    <lineage>
        <taxon>Bacteria</taxon>
        <taxon>Pseudomonadati</taxon>
        <taxon>Pseudomonadota</taxon>
        <taxon>Gammaproteobacteria</taxon>
        <taxon>Methylococcales</taxon>
        <taxon>Methylothermaceae</taxon>
        <taxon>Methylomarinovum</taxon>
    </lineage>
</organism>
<dbReference type="KEGG" id="meiy:MIN45_P0665"/>
<dbReference type="GO" id="GO:0006508">
    <property type="term" value="P:proteolysis"/>
    <property type="evidence" value="ECO:0007669"/>
    <property type="project" value="UniProtKB-UniRule"/>
</dbReference>
<accession>A0AAU9CG53</accession>
<dbReference type="GO" id="GO:0030163">
    <property type="term" value="P:protein catabolic process"/>
    <property type="evidence" value="ECO:0007669"/>
    <property type="project" value="InterPro"/>
</dbReference>
<evidence type="ECO:0000259" key="3">
    <source>
        <dbReference type="Pfam" id="PF02617"/>
    </source>
</evidence>
<evidence type="ECO:0000313" key="5">
    <source>
        <dbReference type="Proteomes" id="UP001321450"/>
    </source>
</evidence>
<proteinExistence type="inferred from homology"/>
<dbReference type="Pfam" id="PF02617">
    <property type="entry name" value="ClpS"/>
    <property type="match status" value="1"/>
</dbReference>
<dbReference type="NCBIfam" id="NF000669">
    <property type="entry name" value="PRK00033.1-2"/>
    <property type="match status" value="1"/>
</dbReference>
<comment type="similarity">
    <text evidence="1">Belongs to the ClpS family.</text>
</comment>
<gene>
    <name evidence="1" type="primary">clpS</name>
    <name evidence="4" type="ORF">MIN45_P0665</name>
</gene>
<dbReference type="InterPro" id="IPR003769">
    <property type="entry name" value="ClpS_core"/>
</dbReference>
<dbReference type="PANTHER" id="PTHR33473">
    <property type="entry name" value="ATP-DEPENDENT CLP PROTEASE ADAPTER PROTEIN CLPS1, CHLOROPLASTIC"/>
    <property type="match status" value="1"/>
</dbReference>
<keyword evidence="4" id="KW-0645">Protease</keyword>
<name>A0AAU9CG53_9GAMM</name>
<dbReference type="InterPro" id="IPR014719">
    <property type="entry name" value="Ribosomal_bL12_C/ClpS-like"/>
</dbReference>
<dbReference type="Proteomes" id="UP001321450">
    <property type="component" value="Chromosome"/>
</dbReference>
<dbReference type="NCBIfam" id="NF000672">
    <property type="entry name" value="PRK00033.1-5"/>
    <property type="match status" value="1"/>
</dbReference>
<comment type="function">
    <text evidence="1">Involved in the modulation of the specificity of the ClpAP-mediated ATP-dependent protein degradation.</text>
</comment>
<dbReference type="AlphaFoldDB" id="A0AAU9CG53"/>
<dbReference type="HAMAP" id="MF_00302">
    <property type="entry name" value="ClpS"/>
    <property type="match status" value="1"/>
</dbReference>
<keyword evidence="4" id="KW-0378">Hydrolase</keyword>
<sequence length="125" mass="14395">MHDIRRLTTGRYPERAMSQYNDDQPEDGGTGTAVQTARPKLKRPPLYKVILLNDDFTPMDFVVEVLMRFFAMSEEKATQIMLHVHTRGVGVCGVFTRDVAETKVQQVNEYSRRHQHPLLCTMEEA</sequence>
<dbReference type="InterPro" id="IPR022935">
    <property type="entry name" value="ClpS"/>
</dbReference>
<protein>
    <recommendedName>
        <fullName evidence="1">ATP-dependent Clp protease adapter protein ClpS</fullName>
    </recommendedName>
</protein>
<evidence type="ECO:0000256" key="1">
    <source>
        <dbReference type="HAMAP-Rule" id="MF_00302"/>
    </source>
</evidence>
<comment type="subunit">
    <text evidence="1">Binds to the N-terminal domain of the chaperone ClpA.</text>
</comment>
<feature type="domain" description="Adaptor protein ClpS core" evidence="3">
    <location>
        <begin position="42"/>
        <end position="121"/>
    </location>
</feature>
<evidence type="ECO:0000313" key="4">
    <source>
        <dbReference type="EMBL" id="BCX88296.1"/>
    </source>
</evidence>
<feature type="region of interest" description="Disordered" evidence="2">
    <location>
        <begin position="1"/>
        <end position="38"/>
    </location>
</feature>
<evidence type="ECO:0000256" key="2">
    <source>
        <dbReference type="SAM" id="MobiDB-lite"/>
    </source>
</evidence>